<evidence type="ECO:0000256" key="10">
    <source>
        <dbReference type="ARBA" id="ARBA00042242"/>
    </source>
</evidence>
<dbReference type="InterPro" id="IPR011054">
    <property type="entry name" value="Rudment_hybrid_motif"/>
</dbReference>
<dbReference type="InterPro" id="IPR013815">
    <property type="entry name" value="ATP_grasp_subdomain_1"/>
</dbReference>
<evidence type="ECO:0000256" key="4">
    <source>
        <dbReference type="ARBA" id="ARBA00013255"/>
    </source>
</evidence>
<evidence type="ECO:0000256" key="3">
    <source>
        <dbReference type="ARBA" id="ARBA00005174"/>
    </source>
</evidence>
<dbReference type="EMBL" id="JACHFF010000004">
    <property type="protein sequence ID" value="MBB6424189.1"/>
    <property type="molecule type" value="Genomic_DNA"/>
</dbReference>
<dbReference type="SMART" id="SM01210">
    <property type="entry name" value="GARS_C"/>
    <property type="match status" value="1"/>
</dbReference>
<dbReference type="PANTHER" id="PTHR43472">
    <property type="entry name" value="PHOSPHORIBOSYLAMINE--GLYCINE LIGASE"/>
    <property type="match status" value="1"/>
</dbReference>
<dbReference type="EMBL" id="CAJEWA010000007">
    <property type="protein sequence ID" value="CAD2081495.1"/>
    <property type="molecule type" value="Genomic_DNA"/>
</dbReference>
<dbReference type="EC" id="6.3.4.13" evidence="4 12"/>
<dbReference type="InterPro" id="IPR016185">
    <property type="entry name" value="PreATP-grasp_dom_sf"/>
</dbReference>
<keyword evidence="6 13" id="KW-0547">Nucleotide-binding</keyword>
<comment type="cofactor">
    <cofactor evidence="1">
        <name>Mn(2+)</name>
        <dbReference type="ChEBI" id="CHEBI:29035"/>
    </cofactor>
</comment>
<dbReference type="InterPro" id="IPR037123">
    <property type="entry name" value="PRibGlycinamide_synth_C_sf"/>
</dbReference>
<dbReference type="GO" id="GO:0006189">
    <property type="term" value="P:'de novo' IMP biosynthetic process"/>
    <property type="evidence" value="ECO:0007669"/>
    <property type="project" value="UniProtKB-UniRule"/>
</dbReference>
<evidence type="ECO:0000313" key="16">
    <source>
        <dbReference type="EMBL" id="MBB6424189.1"/>
    </source>
</evidence>
<dbReference type="Pfam" id="PF01071">
    <property type="entry name" value="GARS_A"/>
    <property type="match status" value="1"/>
</dbReference>
<dbReference type="InterPro" id="IPR000115">
    <property type="entry name" value="PRibGlycinamide_synth"/>
</dbReference>
<evidence type="ECO:0000256" key="11">
    <source>
        <dbReference type="ARBA" id="ARBA00042864"/>
    </source>
</evidence>
<dbReference type="InterPro" id="IPR020559">
    <property type="entry name" value="PRibGlycinamide_synth_CS"/>
</dbReference>
<dbReference type="GO" id="GO:0046872">
    <property type="term" value="F:metal ion binding"/>
    <property type="evidence" value="ECO:0007669"/>
    <property type="project" value="InterPro"/>
</dbReference>
<dbReference type="SUPFAM" id="SSF51246">
    <property type="entry name" value="Rudiment single hybrid motif"/>
    <property type="match status" value="1"/>
</dbReference>
<keyword evidence="5 12" id="KW-0436">Ligase</keyword>
<feature type="domain" description="ATP-grasp" evidence="14">
    <location>
        <begin position="108"/>
        <end position="311"/>
    </location>
</feature>
<keyword evidence="7 12" id="KW-0658">Purine biosynthesis</keyword>
<dbReference type="Pfam" id="PF02844">
    <property type="entry name" value="GARS_N"/>
    <property type="match status" value="1"/>
</dbReference>
<proteinExistence type="inferred from homology"/>
<evidence type="ECO:0000259" key="14">
    <source>
        <dbReference type="PROSITE" id="PS50975"/>
    </source>
</evidence>
<evidence type="ECO:0000256" key="9">
    <source>
        <dbReference type="ARBA" id="ARBA00038345"/>
    </source>
</evidence>
<comment type="caution">
    <text evidence="15">The sequence shown here is derived from an EMBL/GenBank/DDBJ whole genome shotgun (WGS) entry which is preliminary data.</text>
</comment>
<dbReference type="Proteomes" id="UP000545588">
    <property type="component" value="Unassembled WGS sequence"/>
</dbReference>
<evidence type="ECO:0000313" key="17">
    <source>
        <dbReference type="Proteomes" id="UP000534001"/>
    </source>
</evidence>
<evidence type="ECO:0000256" key="5">
    <source>
        <dbReference type="ARBA" id="ARBA00022598"/>
    </source>
</evidence>
<comment type="cofactor">
    <cofactor evidence="2">
        <name>Mg(2+)</name>
        <dbReference type="ChEBI" id="CHEBI:18420"/>
    </cofactor>
</comment>
<keyword evidence="18" id="KW-1185">Reference proteome</keyword>
<dbReference type="UniPathway" id="UPA00074">
    <property type="reaction ID" value="UER00125"/>
</dbReference>
<dbReference type="Gene3D" id="3.30.470.20">
    <property type="entry name" value="ATP-grasp fold, B domain"/>
    <property type="match status" value="1"/>
</dbReference>
<dbReference type="InterPro" id="IPR020560">
    <property type="entry name" value="PRibGlycinamide_synth_C-dom"/>
</dbReference>
<reference evidence="15 17" key="1">
    <citation type="submission" date="2020-07" db="EMBL/GenBank/DDBJ databases">
        <authorList>
            <person name="Criscuolo A."/>
        </authorList>
    </citation>
    <scope>NUCLEOTIDE SEQUENCE [LARGE SCALE GENOMIC DNA]</scope>
    <source>
        <strain evidence="15">CIP111751</strain>
    </source>
</reference>
<dbReference type="PROSITE" id="PS00184">
    <property type="entry name" value="GARS"/>
    <property type="match status" value="1"/>
</dbReference>
<organism evidence="15 17">
    <name type="scientific">Jeotgalicoccus coquinae</name>
    <dbReference type="NCBI Taxonomy" id="709509"/>
    <lineage>
        <taxon>Bacteria</taxon>
        <taxon>Bacillati</taxon>
        <taxon>Bacillota</taxon>
        <taxon>Bacilli</taxon>
        <taxon>Bacillales</taxon>
        <taxon>Staphylococcaceae</taxon>
        <taxon>Jeotgalicoccus</taxon>
    </lineage>
</organism>
<gene>
    <name evidence="15" type="primary">purD_2</name>
    <name evidence="12" type="synonym">purD</name>
    <name evidence="16" type="ORF">HNR41_002175</name>
    <name evidence="15" type="ORF">JEOCOQ751_01980</name>
</gene>
<comment type="catalytic activity">
    <reaction evidence="12">
        <text>5-phospho-beta-D-ribosylamine + glycine + ATP = N(1)-(5-phospho-beta-D-ribosyl)glycinamide + ADP + phosphate + H(+)</text>
        <dbReference type="Rhea" id="RHEA:17453"/>
        <dbReference type="ChEBI" id="CHEBI:15378"/>
        <dbReference type="ChEBI" id="CHEBI:30616"/>
        <dbReference type="ChEBI" id="CHEBI:43474"/>
        <dbReference type="ChEBI" id="CHEBI:57305"/>
        <dbReference type="ChEBI" id="CHEBI:58681"/>
        <dbReference type="ChEBI" id="CHEBI:143788"/>
        <dbReference type="ChEBI" id="CHEBI:456216"/>
        <dbReference type="EC" id="6.3.4.13"/>
    </reaction>
</comment>
<evidence type="ECO:0000256" key="7">
    <source>
        <dbReference type="ARBA" id="ARBA00022755"/>
    </source>
</evidence>
<dbReference type="Pfam" id="PF02843">
    <property type="entry name" value="GARS_C"/>
    <property type="match status" value="1"/>
</dbReference>
<evidence type="ECO:0000256" key="13">
    <source>
        <dbReference type="PROSITE-ProRule" id="PRU00409"/>
    </source>
</evidence>
<dbReference type="InterPro" id="IPR020561">
    <property type="entry name" value="PRibGlycinamid_synth_ATP-grasp"/>
</dbReference>
<evidence type="ECO:0000256" key="2">
    <source>
        <dbReference type="ARBA" id="ARBA00001946"/>
    </source>
</evidence>
<sequence>MNVLVIGGGGREHALVKALSRSEHTEQIHAVPGNSSMEKYAAVHSDINDSDIERIVALAIKENITWTVIGPEAPLTAGLADALEAADIKVFGPRKLEAQLESSKAFAKNIMIKYGIPTAEYQAFTNLIDATEYIKQQGAPIVIKKDGLAAGKGVAVAMTETEALDALKEMFVEGENKPVVIEEFLEGEEFSLMVLVNGDYILPFDIVAQDHKRAYDSDTGPNTGGMGAYAPVRHIGEDVIDEAINNIVKPTAEAMVKEGLDYFGVMYLGAIITKEGVKTIEFNARFGDPEAQILLELLESDFIDVLEAVKNQEPYELKFSRDSMLGVILASQGYPKTYEKGASVIIPERLEDEIFNSGLKHIEDERYETTGGRVMLVTGRGSTLEEAKKTAYKNTEQIKFNNEALFYRNDIGERGV</sequence>
<dbReference type="SUPFAM" id="SSF56059">
    <property type="entry name" value="Glutathione synthetase ATP-binding domain-like"/>
    <property type="match status" value="1"/>
</dbReference>
<dbReference type="SUPFAM" id="SSF52440">
    <property type="entry name" value="PreATP-grasp domain"/>
    <property type="match status" value="1"/>
</dbReference>
<dbReference type="SMART" id="SM01209">
    <property type="entry name" value="GARS_A"/>
    <property type="match status" value="1"/>
</dbReference>
<name>A0A6V7RSQ7_9STAP</name>
<evidence type="ECO:0000256" key="6">
    <source>
        <dbReference type="ARBA" id="ARBA00022741"/>
    </source>
</evidence>
<dbReference type="PROSITE" id="PS50975">
    <property type="entry name" value="ATP_GRASP"/>
    <property type="match status" value="1"/>
</dbReference>
<dbReference type="RefSeq" id="WP_184284529.1">
    <property type="nucleotide sequence ID" value="NZ_BMCO01000004.1"/>
</dbReference>
<dbReference type="Gene3D" id="3.40.50.20">
    <property type="match status" value="1"/>
</dbReference>
<dbReference type="Proteomes" id="UP000534001">
    <property type="component" value="Unassembled WGS sequence"/>
</dbReference>
<evidence type="ECO:0000256" key="12">
    <source>
        <dbReference type="HAMAP-Rule" id="MF_00138"/>
    </source>
</evidence>
<dbReference type="AlphaFoldDB" id="A0A6V7RSQ7"/>
<dbReference type="InterPro" id="IPR011761">
    <property type="entry name" value="ATP-grasp"/>
</dbReference>
<evidence type="ECO:0000313" key="18">
    <source>
        <dbReference type="Proteomes" id="UP000545588"/>
    </source>
</evidence>
<dbReference type="InterPro" id="IPR020562">
    <property type="entry name" value="PRibGlycinamide_synth_N"/>
</dbReference>
<dbReference type="HAMAP" id="MF_00138">
    <property type="entry name" value="GARS"/>
    <property type="match status" value="1"/>
</dbReference>
<evidence type="ECO:0000256" key="8">
    <source>
        <dbReference type="ARBA" id="ARBA00022840"/>
    </source>
</evidence>
<dbReference type="GO" id="GO:0004637">
    <property type="term" value="F:phosphoribosylamine-glycine ligase activity"/>
    <property type="evidence" value="ECO:0007669"/>
    <property type="project" value="UniProtKB-UniRule"/>
</dbReference>
<keyword evidence="8 13" id="KW-0067">ATP-binding</keyword>
<comment type="similarity">
    <text evidence="9 12">Belongs to the GARS family.</text>
</comment>
<reference evidence="16 18" key="2">
    <citation type="submission" date="2020-08" db="EMBL/GenBank/DDBJ databases">
        <title>Genomic Encyclopedia of Type Strains, Phase IV (KMG-IV): sequencing the most valuable type-strain genomes for metagenomic binning, comparative biology and taxonomic classification.</title>
        <authorList>
            <person name="Goeker M."/>
        </authorList>
    </citation>
    <scope>NUCLEOTIDE SEQUENCE [LARGE SCALE GENOMIC DNA]</scope>
    <source>
        <strain evidence="16 18">DSM 22419</strain>
    </source>
</reference>
<dbReference type="GO" id="GO:0005524">
    <property type="term" value="F:ATP binding"/>
    <property type="evidence" value="ECO:0007669"/>
    <property type="project" value="UniProtKB-UniRule"/>
</dbReference>
<dbReference type="Gene3D" id="3.90.600.10">
    <property type="entry name" value="Phosphoribosylglycinamide synthetase, C-terminal domain"/>
    <property type="match status" value="1"/>
</dbReference>
<evidence type="ECO:0000256" key="1">
    <source>
        <dbReference type="ARBA" id="ARBA00001936"/>
    </source>
</evidence>
<accession>A0A6V7RSQ7</accession>
<dbReference type="Gene3D" id="3.30.1490.20">
    <property type="entry name" value="ATP-grasp fold, A domain"/>
    <property type="match status" value="1"/>
</dbReference>
<dbReference type="NCBIfam" id="TIGR00877">
    <property type="entry name" value="purD"/>
    <property type="match status" value="1"/>
</dbReference>
<evidence type="ECO:0000313" key="15">
    <source>
        <dbReference type="EMBL" id="CAD2081495.1"/>
    </source>
</evidence>
<comment type="pathway">
    <text evidence="3 12">Purine metabolism; IMP biosynthesis via de novo pathway; N(1)-(5-phospho-D-ribosyl)glycinamide from 5-phospho-alpha-D-ribose 1-diphosphate: step 2/2.</text>
</comment>
<dbReference type="GO" id="GO:0009113">
    <property type="term" value="P:purine nucleobase biosynthetic process"/>
    <property type="evidence" value="ECO:0007669"/>
    <property type="project" value="InterPro"/>
</dbReference>
<protein>
    <recommendedName>
        <fullName evidence="4 12">Phosphoribosylamine--glycine ligase</fullName>
        <ecNumber evidence="4 12">6.3.4.13</ecNumber>
    </recommendedName>
    <alternativeName>
        <fullName evidence="12">GARS</fullName>
    </alternativeName>
    <alternativeName>
        <fullName evidence="10 12">Glycinamide ribonucleotide synthetase</fullName>
    </alternativeName>
    <alternativeName>
        <fullName evidence="11 12">Phosphoribosylglycinamide synthetase</fullName>
    </alternativeName>
</protein>
<dbReference type="PANTHER" id="PTHR43472:SF1">
    <property type="entry name" value="PHOSPHORIBOSYLAMINE--GLYCINE LIGASE, CHLOROPLASTIC"/>
    <property type="match status" value="1"/>
</dbReference>